<evidence type="ECO:0000313" key="3">
    <source>
        <dbReference type="Proteomes" id="UP000469949"/>
    </source>
</evidence>
<evidence type="ECO:0000313" key="2">
    <source>
        <dbReference type="EMBL" id="KAB7785955.1"/>
    </source>
</evidence>
<reference evidence="2 3" key="1">
    <citation type="submission" date="2019-10" db="EMBL/GenBank/DDBJ databases">
        <title>Draft Genome Sequence of the Caffeine Degrading Methylotroph Methylorubrum populi PINKEL.</title>
        <authorList>
            <person name="Dawson S.C."/>
            <person name="Zhang X."/>
            <person name="Wright M.E."/>
            <person name="Sharma G."/>
            <person name="Langner J.T."/>
            <person name="Ditty J.L."/>
            <person name="Subuyuj G.A."/>
        </authorList>
    </citation>
    <scope>NUCLEOTIDE SEQUENCE [LARGE SCALE GENOMIC DNA]</scope>
    <source>
        <strain evidence="2 3">Pinkel</strain>
    </source>
</reference>
<sequence length="94" mass="10235">MLSHAPNPVPTPSQPCFKAAPRALRASPHAESSGPAPAVVQSQDRFEPYFPNRLMHSRCFHRRCGPLDCASPVQDLRAAAGTSSRPEQTLCRGR</sequence>
<evidence type="ECO:0000256" key="1">
    <source>
        <dbReference type="SAM" id="MobiDB-lite"/>
    </source>
</evidence>
<dbReference type="EMBL" id="WEKV01000008">
    <property type="protein sequence ID" value="KAB7785955.1"/>
    <property type="molecule type" value="Genomic_DNA"/>
</dbReference>
<organism evidence="2 3">
    <name type="scientific">Methylorubrum populi</name>
    <dbReference type="NCBI Taxonomy" id="223967"/>
    <lineage>
        <taxon>Bacteria</taxon>
        <taxon>Pseudomonadati</taxon>
        <taxon>Pseudomonadota</taxon>
        <taxon>Alphaproteobacteria</taxon>
        <taxon>Hyphomicrobiales</taxon>
        <taxon>Methylobacteriaceae</taxon>
        <taxon>Methylorubrum</taxon>
    </lineage>
</organism>
<proteinExistence type="predicted"/>
<protein>
    <submittedName>
        <fullName evidence="2">Uncharacterized protein</fullName>
    </submittedName>
</protein>
<feature type="region of interest" description="Disordered" evidence="1">
    <location>
        <begin position="1"/>
        <end position="42"/>
    </location>
</feature>
<gene>
    <name evidence="2" type="ORF">F8B43_1356</name>
</gene>
<name>A0A833J760_9HYPH</name>
<accession>A0A833J760</accession>
<comment type="caution">
    <text evidence="2">The sequence shown here is derived from an EMBL/GenBank/DDBJ whole genome shotgun (WGS) entry which is preliminary data.</text>
</comment>
<dbReference type="AlphaFoldDB" id="A0A833J760"/>
<dbReference type="Proteomes" id="UP000469949">
    <property type="component" value="Unassembled WGS sequence"/>
</dbReference>